<dbReference type="GO" id="GO:0031241">
    <property type="term" value="C:periplasmic side of cell outer membrane"/>
    <property type="evidence" value="ECO:0007669"/>
    <property type="project" value="TreeGrafter"/>
</dbReference>
<dbReference type="InterPro" id="IPR028082">
    <property type="entry name" value="Peripla_BP_I"/>
</dbReference>
<evidence type="ECO:0000313" key="2">
    <source>
        <dbReference type="EMBL" id="EQD41037.1"/>
    </source>
</evidence>
<gene>
    <name evidence="2" type="ORF">B2A_10834</name>
</gene>
<proteinExistence type="predicted"/>
<protein>
    <submittedName>
        <fullName evidence="2">LppC family lipoprotein</fullName>
    </submittedName>
</protein>
<feature type="non-terminal residue" evidence="2">
    <location>
        <position position="1"/>
    </location>
</feature>
<comment type="caution">
    <text evidence="2">The sequence shown here is derived from an EMBL/GenBank/DDBJ whole genome shotgun (WGS) entry which is preliminary data.</text>
</comment>
<dbReference type="GO" id="GO:0009252">
    <property type="term" value="P:peptidoglycan biosynthetic process"/>
    <property type="evidence" value="ECO:0007669"/>
    <property type="project" value="TreeGrafter"/>
</dbReference>
<name>T0ZAD5_9ZZZZ</name>
<keyword evidence="1" id="KW-0472">Membrane</keyword>
<dbReference type="InterPro" id="IPR007443">
    <property type="entry name" value="LpoA"/>
</dbReference>
<reference evidence="2" key="1">
    <citation type="submission" date="2013-08" db="EMBL/GenBank/DDBJ databases">
        <authorList>
            <person name="Mendez C."/>
            <person name="Richter M."/>
            <person name="Ferrer M."/>
            <person name="Sanchez J."/>
        </authorList>
    </citation>
    <scope>NUCLEOTIDE SEQUENCE</scope>
</reference>
<sequence>RAARLQAEAAGALGDHWASARARVRMDNLLSGKARQRNARDIERMLVALGVPALQKQASELPAGDPMLPWLGRALHRLGSALPKNLPQLMRPAGTVITQSGGSTQEGFHAYRQIALLLPLSGPLKVAGEAVAEGFLTAYFNTPQAQPRPLLRVYDTQGTPAGALAAYQLAQSDGADLVVGPLARDAVAALFDSNPSLPVLALNHPDSTVNPPQGSAEFGLMPANDGTQAAARMLQQGIHSAVVFIAGADNEQRAAQAFKAQFEAGGGDVLTVQTLPQGTVNYANEIRNAMPGLGANGGIFIAVPPETARLLMPQIRVARLRQPVFASVQVYGGSPNALDKDLDGVQFPDAPWLYDAQPGLPVRASLMRDLPVVAGRGARLFAFGMDADLLSPYFVWLQQHPGSYVAGATGQLSVDAQGHVQRTPIWVQFNNGVATPMAGTLNLSAPTQ</sequence>
<dbReference type="GO" id="GO:0030234">
    <property type="term" value="F:enzyme regulator activity"/>
    <property type="evidence" value="ECO:0007669"/>
    <property type="project" value="TreeGrafter"/>
</dbReference>
<evidence type="ECO:0000256" key="1">
    <source>
        <dbReference type="ARBA" id="ARBA00023136"/>
    </source>
</evidence>
<dbReference type="AlphaFoldDB" id="T0ZAD5"/>
<dbReference type="PANTHER" id="PTHR38038:SF1">
    <property type="entry name" value="PENICILLIN-BINDING PROTEIN ACTIVATOR LPOA"/>
    <property type="match status" value="1"/>
</dbReference>
<dbReference type="EMBL" id="AUZZ01007800">
    <property type="protein sequence ID" value="EQD41037.1"/>
    <property type="molecule type" value="Genomic_DNA"/>
</dbReference>
<keyword evidence="2" id="KW-0449">Lipoprotein</keyword>
<dbReference type="PANTHER" id="PTHR38038">
    <property type="entry name" value="PENICILLIN-BINDING PROTEIN ACTIVATOR LPOA"/>
    <property type="match status" value="1"/>
</dbReference>
<dbReference type="CDD" id="cd06339">
    <property type="entry name" value="PBP1_YraM_LppC_lipoprotein-like"/>
    <property type="match status" value="1"/>
</dbReference>
<dbReference type="SUPFAM" id="SSF53822">
    <property type="entry name" value="Periplasmic binding protein-like I"/>
    <property type="match status" value="1"/>
</dbReference>
<dbReference type="Gene3D" id="3.40.50.2300">
    <property type="match status" value="2"/>
</dbReference>
<accession>T0ZAD5</accession>
<organism evidence="2">
    <name type="scientific">mine drainage metagenome</name>
    <dbReference type="NCBI Taxonomy" id="410659"/>
    <lineage>
        <taxon>unclassified sequences</taxon>
        <taxon>metagenomes</taxon>
        <taxon>ecological metagenomes</taxon>
    </lineage>
</organism>
<reference evidence="2" key="2">
    <citation type="journal article" date="2014" name="ISME J.">
        <title>Microbial stratification in low pH oxic and suboxic macroscopic growths along an acid mine drainage.</title>
        <authorList>
            <person name="Mendez-Garcia C."/>
            <person name="Mesa V."/>
            <person name="Sprenger R.R."/>
            <person name="Richter M."/>
            <person name="Diez M.S."/>
            <person name="Solano J."/>
            <person name="Bargiela R."/>
            <person name="Golyshina O.V."/>
            <person name="Manteca A."/>
            <person name="Ramos J.L."/>
            <person name="Gallego J.R."/>
            <person name="Llorente I."/>
            <person name="Martins Dos Santos V.A."/>
            <person name="Jensen O.N."/>
            <person name="Pelaez A.I."/>
            <person name="Sanchez J."/>
            <person name="Ferrer M."/>
        </authorList>
    </citation>
    <scope>NUCLEOTIDE SEQUENCE</scope>
</reference>
<dbReference type="Pfam" id="PF04348">
    <property type="entry name" value="LppC"/>
    <property type="match status" value="2"/>
</dbReference>